<proteinExistence type="predicted"/>
<feature type="coiled-coil region" evidence="1">
    <location>
        <begin position="80"/>
        <end position="107"/>
    </location>
</feature>
<accession>A0A078AY75</accession>
<dbReference type="Proteomes" id="UP000039865">
    <property type="component" value="Unassembled WGS sequence"/>
</dbReference>
<keyword evidence="4" id="KW-1185">Reference proteome</keyword>
<evidence type="ECO:0000313" key="4">
    <source>
        <dbReference type="Proteomes" id="UP000039865"/>
    </source>
</evidence>
<feature type="region of interest" description="Disordered" evidence="2">
    <location>
        <begin position="214"/>
        <end position="235"/>
    </location>
</feature>
<protein>
    <submittedName>
        <fullName evidence="3">Uncharacterized protein</fullName>
    </submittedName>
</protein>
<organism evidence="3 4">
    <name type="scientific">Stylonychia lemnae</name>
    <name type="common">Ciliate</name>
    <dbReference type="NCBI Taxonomy" id="5949"/>
    <lineage>
        <taxon>Eukaryota</taxon>
        <taxon>Sar</taxon>
        <taxon>Alveolata</taxon>
        <taxon>Ciliophora</taxon>
        <taxon>Intramacronucleata</taxon>
        <taxon>Spirotrichea</taxon>
        <taxon>Stichotrichia</taxon>
        <taxon>Sporadotrichida</taxon>
        <taxon>Oxytrichidae</taxon>
        <taxon>Stylonychinae</taxon>
        <taxon>Stylonychia</taxon>
    </lineage>
</organism>
<sequence>MNSSAFNDFDYQDDDAFETYKEDQIDYLERHEDDFEIPFSKYQIYQFMDEIEESNLFLMKLLEEEDQYQESHKDNTLFEIKQTKLKLQDAFEQIKLKERQIQEGKDKQQSYEKTKIYLQQSQGDSFYGIMDTQKFAKLVLLLRDMHLRLHNYEFEPDSNESKHQLIESNTIRPQLLLKQVENKLMYLSEAYDHVSSLADKSSALKRQMNEKLRLNDIEKRHKKQEDIKQREKQDRQIRYEKNIERMKQSEKNKLNKDVKTQKARSKKPIKIKYLRQVEPTQEEIDYQKYVENI</sequence>
<keyword evidence="1" id="KW-0175">Coiled coil</keyword>
<dbReference type="EMBL" id="CCKQ01015260">
    <property type="protein sequence ID" value="CDW87076.1"/>
    <property type="molecule type" value="Genomic_DNA"/>
</dbReference>
<dbReference type="AlphaFoldDB" id="A0A078AY75"/>
<reference evidence="3 4" key="1">
    <citation type="submission" date="2014-06" db="EMBL/GenBank/DDBJ databases">
        <authorList>
            <person name="Swart Estienne"/>
        </authorList>
    </citation>
    <scope>NUCLEOTIDE SEQUENCE [LARGE SCALE GENOMIC DNA]</scope>
    <source>
        <strain evidence="3 4">130c</strain>
    </source>
</reference>
<evidence type="ECO:0000313" key="3">
    <source>
        <dbReference type="EMBL" id="CDW87076.1"/>
    </source>
</evidence>
<dbReference type="InParanoid" id="A0A078AY75"/>
<evidence type="ECO:0000256" key="2">
    <source>
        <dbReference type="SAM" id="MobiDB-lite"/>
    </source>
</evidence>
<evidence type="ECO:0000256" key="1">
    <source>
        <dbReference type="SAM" id="Coils"/>
    </source>
</evidence>
<gene>
    <name evidence="3" type="primary">Contig1495.g1630</name>
    <name evidence="3" type="ORF">STYLEM_16178</name>
</gene>
<name>A0A078AY75_STYLE</name>